<dbReference type="PANTHER" id="PTHR47738">
    <property type="entry name" value="PTS SYSTEM FRUCTOSE-LIKE EIIA COMPONENT-RELATED"/>
    <property type="match status" value="1"/>
</dbReference>
<dbReference type="Proteomes" id="UP000014285">
    <property type="component" value="Unassembled WGS sequence"/>
</dbReference>
<name>A0A829GZM0_LACPA</name>
<dbReference type="InterPro" id="IPR016152">
    <property type="entry name" value="PTrfase/Anion_transptr"/>
</dbReference>
<dbReference type="RefSeq" id="WP_016370022.1">
    <property type="nucleotide sequence ID" value="NZ_ANKB01000006.1"/>
</dbReference>
<feature type="domain" description="PTS EIIA type-2" evidence="1">
    <location>
        <begin position="3"/>
        <end position="150"/>
    </location>
</feature>
<keyword evidence="2" id="KW-0808">Transferase</keyword>
<reference evidence="2 3" key="1">
    <citation type="journal article" date="2013" name="PLoS ONE">
        <title>Lactobacillus paracasei comparative genomics: towards species pan-genome definition and exploitation of diversity.</title>
        <authorList>
            <person name="Smokvina T."/>
            <person name="Wels M."/>
            <person name="Polka J."/>
            <person name="Chervaux C."/>
            <person name="Brisse S."/>
            <person name="Boekhorst J."/>
            <person name="van Hylckama Vlieg J.E."/>
            <person name="Siezen R.J."/>
        </authorList>
    </citation>
    <scope>NUCLEOTIDE SEQUENCE [LARGE SCALE GENOMIC DNA]</scope>
    <source>
        <strain evidence="2 3">Lpl14</strain>
    </source>
</reference>
<comment type="caution">
    <text evidence="2">The sequence shown here is derived from an EMBL/GenBank/DDBJ whole genome shotgun (WGS) entry which is preliminary data.</text>
</comment>
<evidence type="ECO:0000313" key="3">
    <source>
        <dbReference type="Proteomes" id="UP000014285"/>
    </source>
</evidence>
<dbReference type="InterPro" id="IPR051541">
    <property type="entry name" value="PTS_SugarTrans_NitroReg"/>
</dbReference>
<organism evidence="2 3">
    <name type="scientific">Lacticaseibacillus paracasei subsp. tolerans Lpl14</name>
    <dbReference type="NCBI Taxonomy" id="1256229"/>
    <lineage>
        <taxon>Bacteria</taxon>
        <taxon>Bacillati</taxon>
        <taxon>Bacillota</taxon>
        <taxon>Bacilli</taxon>
        <taxon>Lactobacillales</taxon>
        <taxon>Lactobacillaceae</taxon>
        <taxon>Lacticaseibacillus</taxon>
    </lineage>
</organism>
<dbReference type="Pfam" id="PF00359">
    <property type="entry name" value="PTS_EIIA_2"/>
    <property type="match status" value="1"/>
</dbReference>
<sequence length="156" mass="17668">MNLKFEQQFIYPNLDAESYADAIRKMSKNLLKAGFVSPEYPDQVIAREKDFPTGLVLANMNIGIPHTEAEFVSQTVVSVATLNKPVEVHSMIDPDETLQVSMMFMIAVSDPKGQVKILRELMRLFQNQDLMQKVMAENSANEIYQLLTANIVKETE</sequence>
<gene>
    <name evidence="2" type="ORF">Lpl14_02861</name>
</gene>
<dbReference type="SUPFAM" id="SSF55804">
    <property type="entry name" value="Phoshotransferase/anion transport protein"/>
    <property type="match status" value="1"/>
</dbReference>
<evidence type="ECO:0000313" key="2">
    <source>
        <dbReference type="EMBL" id="EPC66638.1"/>
    </source>
</evidence>
<dbReference type="CDD" id="cd00211">
    <property type="entry name" value="PTS_IIA_fru"/>
    <property type="match status" value="1"/>
</dbReference>
<accession>A0A829GZM0</accession>
<evidence type="ECO:0000259" key="1">
    <source>
        <dbReference type="PROSITE" id="PS51094"/>
    </source>
</evidence>
<proteinExistence type="predicted"/>
<dbReference type="InterPro" id="IPR002178">
    <property type="entry name" value="PTS_EIIA_type-2_dom"/>
</dbReference>
<protein>
    <submittedName>
        <fullName evidence="2">Putative galactitol-specific phosphotransferase system enzyme IIA component</fullName>
    </submittedName>
</protein>
<dbReference type="Gene3D" id="3.40.930.10">
    <property type="entry name" value="Mannitol-specific EII, Chain A"/>
    <property type="match status" value="1"/>
</dbReference>
<dbReference type="EMBL" id="ANKB01000006">
    <property type="protein sequence ID" value="EPC66638.1"/>
    <property type="molecule type" value="Genomic_DNA"/>
</dbReference>
<dbReference type="GO" id="GO:0016740">
    <property type="term" value="F:transferase activity"/>
    <property type="evidence" value="ECO:0007669"/>
    <property type="project" value="UniProtKB-KW"/>
</dbReference>
<dbReference type="PANTHER" id="PTHR47738:SF3">
    <property type="entry name" value="PHOSPHOTRANSFERASE SYSTEM MANNITOL_FRUCTOSE-SPECIFIC IIA DOMAIN CONTAINING PROTEIN"/>
    <property type="match status" value="1"/>
</dbReference>
<dbReference type="AlphaFoldDB" id="A0A829GZM0"/>
<dbReference type="PROSITE" id="PS51094">
    <property type="entry name" value="PTS_EIIA_TYPE_2"/>
    <property type="match status" value="1"/>
</dbReference>